<dbReference type="EMBL" id="JAABOE010000019">
    <property type="protein sequence ID" value="KAF3185882.1"/>
    <property type="molecule type" value="Genomic_DNA"/>
</dbReference>
<evidence type="ECO:0000259" key="3">
    <source>
        <dbReference type="PROSITE" id="PS51164"/>
    </source>
</evidence>
<reference evidence="4 5" key="1">
    <citation type="submission" date="2019-06" db="EMBL/GenBank/DDBJ databases">
        <authorList>
            <person name="Palmer J.M."/>
        </authorList>
    </citation>
    <scope>NUCLEOTIDE SEQUENCE [LARGE SCALE GENOMIC DNA]</scope>
    <source>
        <strain evidence="4 5">TWF788</strain>
    </source>
</reference>
<dbReference type="GO" id="GO:0005975">
    <property type="term" value="P:carbohydrate metabolic process"/>
    <property type="evidence" value="ECO:0007669"/>
    <property type="project" value="InterPro"/>
</dbReference>
<dbReference type="AlphaFoldDB" id="A0A7C8PZM0"/>
<dbReference type="Pfam" id="PF00734">
    <property type="entry name" value="CBM_1"/>
    <property type="match status" value="1"/>
</dbReference>
<dbReference type="GO" id="GO:0005576">
    <property type="term" value="C:extracellular region"/>
    <property type="evidence" value="ECO:0007669"/>
    <property type="project" value="InterPro"/>
</dbReference>
<dbReference type="Proteomes" id="UP000479691">
    <property type="component" value="Unassembled WGS sequence"/>
</dbReference>
<name>A0A7C8PZM0_ORBOL</name>
<dbReference type="InterPro" id="IPR000254">
    <property type="entry name" value="CBD"/>
</dbReference>
<organism evidence="4 5">
    <name type="scientific">Orbilia oligospora</name>
    <name type="common">Nematode-trapping fungus</name>
    <name type="synonym">Arthrobotrys oligospora</name>
    <dbReference type="NCBI Taxonomy" id="2813651"/>
    <lineage>
        <taxon>Eukaryota</taxon>
        <taxon>Fungi</taxon>
        <taxon>Dikarya</taxon>
        <taxon>Ascomycota</taxon>
        <taxon>Pezizomycotina</taxon>
        <taxon>Orbiliomycetes</taxon>
        <taxon>Orbiliales</taxon>
        <taxon>Orbiliaceae</taxon>
        <taxon>Orbilia</taxon>
    </lineage>
</organism>
<comment type="caution">
    <text evidence="4">The sequence shown here is derived from an EMBL/GenBank/DDBJ whole genome shotgun (WGS) entry which is preliminary data.</text>
</comment>
<feature type="domain" description="CBM1" evidence="3">
    <location>
        <begin position="26"/>
        <end position="68"/>
    </location>
</feature>
<dbReference type="SMART" id="SM00236">
    <property type="entry name" value="fCBD"/>
    <property type="match status" value="1"/>
</dbReference>
<keyword evidence="1 2" id="KW-0732">Signal</keyword>
<dbReference type="InterPro" id="IPR035971">
    <property type="entry name" value="CBD_sf"/>
</dbReference>
<dbReference type="GO" id="GO:0030248">
    <property type="term" value="F:cellulose binding"/>
    <property type="evidence" value="ECO:0007669"/>
    <property type="project" value="InterPro"/>
</dbReference>
<evidence type="ECO:0000313" key="5">
    <source>
        <dbReference type="Proteomes" id="UP000479691"/>
    </source>
</evidence>
<accession>A0A7C8PZM0</accession>
<proteinExistence type="predicted"/>
<feature type="signal peptide" evidence="2">
    <location>
        <begin position="1"/>
        <end position="18"/>
    </location>
</feature>
<protein>
    <recommendedName>
        <fullName evidence="3">CBM1 domain-containing protein</fullName>
    </recommendedName>
</protein>
<evidence type="ECO:0000256" key="2">
    <source>
        <dbReference type="SAM" id="SignalP"/>
    </source>
</evidence>
<dbReference type="SUPFAM" id="SSF57180">
    <property type="entry name" value="Cellulose-binding domain"/>
    <property type="match status" value="1"/>
</dbReference>
<dbReference type="PROSITE" id="PS51164">
    <property type="entry name" value="CBM1_2"/>
    <property type="match status" value="1"/>
</dbReference>
<sequence length="73" mass="7726">MIVTKVLLGLTLAVVANAQVGAQVGAQVPRWGQCGGIWFSGPTICVSGTTCTVLNPFKRSGDWIKLFPDSHLL</sequence>
<feature type="chain" id="PRO_5028992833" description="CBM1 domain-containing protein" evidence="2">
    <location>
        <begin position="19"/>
        <end position="73"/>
    </location>
</feature>
<evidence type="ECO:0000313" key="4">
    <source>
        <dbReference type="EMBL" id="KAF3185882.1"/>
    </source>
</evidence>
<gene>
    <name evidence="4" type="ORF">TWF788_003930</name>
</gene>
<evidence type="ECO:0000256" key="1">
    <source>
        <dbReference type="ARBA" id="ARBA00022729"/>
    </source>
</evidence>